<organism evidence="2 3">
    <name type="scientific">Lentinus brumalis</name>
    <dbReference type="NCBI Taxonomy" id="2498619"/>
    <lineage>
        <taxon>Eukaryota</taxon>
        <taxon>Fungi</taxon>
        <taxon>Dikarya</taxon>
        <taxon>Basidiomycota</taxon>
        <taxon>Agaricomycotina</taxon>
        <taxon>Agaricomycetes</taxon>
        <taxon>Polyporales</taxon>
        <taxon>Polyporaceae</taxon>
        <taxon>Lentinus</taxon>
    </lineage>
</organism>
<feature type="region of interest" description="Disordered" evidence="1">
    <location>
        <begin position="298"/>
        <end position="325"/>
    </location>
</feature>
<name>A0A371CL32_9APHY</name>
<keyword evidence="3" id="KW-1185">Reference proteome</keyword>
<evidence type="ECO:0000256" key="1">
    <source>
        <dbReference type="SAM" id="MobiDB-lite"/>
    </source>
</evidence>
<dbReference type="EMBL" id="KZ857528">
    <property type="protein sequence ID" value="RDX40985.1"/>
    <property type="molecule type" value="Genomic_DNA"/>
</dbReference>
<proteinExistence type="predicted"/>
<dbReference type="Proteomes" id="UP000256964">
    <property type="component" value="Unassembled WGS sequence"/>
</dbReference>
<reference evidence="2 3" key="1">
    <citation type="journal article" date="2018" name="Biotechnol. Biofuels">
        <title>Integrative visual omics of the white-rot fungus Polyporus brumalis exposes the biotechnological potential of its oxidative enzymes for delignifying raw plant biomass.</title>
        <authorList>
            <person name="Miyauchi S."/>
            <person name="Rancon A."/>
            <person name="Drula E."/>
            <person name="Hage H."/>
            <person name="Chaduli D."/>
            <person name="Favel A."/>
            <person name="Grisel S."/>
            <person name="Henrissat B."/>
            <person name="Herpoel-Gimbert I."/>
            <person name="Ruiz-Duenas F.J."/>
            <person name="Chevret D."/>
            <person name="Hainaut M."/>
            <person name="Lin J."/>
            <person name="Wang M."/>
            <person name="Pangilinan J."/>
            <person name="Lipzen A."/>
            <person name="Lesage-Meessen L."/>
            <person name="Navarro D."/>
            <person name="Riley R."/>
            <person name="Grigoriev I.V."/>
            <person name="Zhou S."/>
            <person name="Raouche S."/>
            <person name="Rosso M.N."/>
        </authorList>
    </citation>
    <scope>NUCLEOTIDE SEQUENCE [LARGE SCALE GENOMIC DNA]</scope>
    <source>
        <strain evidence="2 3">BRFM 1820</strain>
    </source>
</reference>
<protein>
    <submittedName>
        <fullName evidence="2">Uncharacterized protein</fullName>
    </submittedName>
</protein>
<feature type="region of interest" description="Disordered" evidence="1">
    <location>
        <begin position="137"/>
        <end position="170"/>
    </location>
</feature>
<dbReference type="AlphaFoldDB" id="A0A371CL32"/>
<evidence type="ECO:0000313" key="3">
    <source>
        <dbReference type="Proteomes" id="UP000256964"/>
    </source>
</evidence>
<sequence>MDNAAPADHPDRDVHGGNCQCCDAILPIRVTESPSAVQHAVRVRTSPCRSVHSSHHTQERDRDARCAIAVVQVFVRAVRSRAVLDGSLLHDGHRLGWARFGAWRSLALTSWCHDGHGFGAPITQHCQRAFRSRSYRHGAHGRTTSMDHSSRRLGSACSGAGRRTDTPSLRRRRRRQILARHWHWHWHWHWHSRNSIKRINNQDPGFRNHEPATRPHDTAWHHPAACALSESPSNLSVQCEGECTHVRRLSHGMRACQAETGPAARTEAAGTLCGAPRDLLTVYWTRASAVTYHMGAHGTRGMQSSPMKRWHTGPGGGMSTSRIQG</sequence>
<accession>A0A371CL32</accession>
<gene>
    <name evidence="2" type="ORF">OH76DRAFT_275969</name>
</gene>
<evidence type="ECO:0000313" key="2">
    <source>
        <dbReference type="EMBL" id="RDX40985.1"/>
    </source>
</evidence>